<dbReference type="Proteomes" id="UP000310066">
    <property type="component" value="Unassembled WGS sequence"/>
</dbReference>
<dbReference type="GO" id="GO:0005789">
    <property type="term" value="C:endoplasmic reticulum membrane"/>
    <property type="evidence" value="ECO:0007669"/>
    <property type="project" value="UniProtKB-SubCell"/>
</dbReference>
<dbReference type="GO" id="GO:0006506">
    <property type="term" value="P:GPI anchor biosynthetic process"/>
    <property type="evidence" value="ECO:0007669"/>
    <property type="project" value="UniProtKB-UniPathway"/>
</dbReference>
<dbReference type="Pfam" id="PF01663">
    <property type="entry name" value="Phosphodiest"/>
    <property type="match status" value="1"/>
</dbReference>
<evidence type="ECO:0000313" key="15">
    <source>
        <dbReference type="Proteomes" id="UP000310066"/>
    </source>
</evidence>
<dbReference type="GO" id="GO:0051267">
    <property type="term" value="F:CP2 mannose-ethanolamine phosphotransferase activity"/>
    <property type="evidence" value="ECO:0007669"/>
    <property type="project" value="TreeGrafter"/>
</dbReference>
<dbReference type="PANTHER" id="PTHR23072:SF0">
    <property type="entry name" value="GPI ETHANOLAMINE PHOSPHATE TRANSFERASE 2"/>
    <property type="match status" value="1"/>
</dbReference>
<gene>
    <name evidence="14" type="ORF">B0A54_02861</name>
</gene>
<evidence type="ECO:0000256" key="8">
    <source>
        <dbReference type="ARBA" id="ARBA00022824"/>
    </source>
</evidence>
<feature type="transmembrane region" description="Helical" evidence="12">
    <location>
        <begin position="557"/>
        <end position="575"/>
    </location>
</feature>
<dbReference type="OrthoDB" id="272139at2759"/>
<dbReference type="UniPathway" id="UPA00196"/>
<evidence type="ECO:0000256" key="5">
    <source>
        <dbReference type="ARBA" id="ARBA00022502"/>
    </source>
</evidence>
<dbReference type="STRING" id="329885.A0A4U0VAX9"/>
<dbReference type="InterPro" id="IPR045687">
    <property type="entry name" value="PIGG/GPI7_C"/>
</dbReference>
<dbReference type="EMBL" id="NAJP01000009">
    <property type="protein sequence ID" value="TKA46054.1"/>
    <property type="molecule type" value="Genomic_DNA"/>
</dbReference>
<dbReference type="Gene3D" id="3.40.720.10">
    <property type="entry name" value="Alkaline Phosphatase, subunit A"/>
    <property type="match status" value="1"/>
</dbReference>
<keyword evidence="8 12" id="KW-0256">Endoplasmic reticulum</keyword>
<organism evidence="14 15">
    <name type="scientific">Friedmanniomyces endolithicus</name>
    <dbReference type="NCBI Taxonomy" id="329885"/>
    <lineage>
        <taxon>Eukaryota</taxon>
        <taxon>Fungi</taxon>
        <taxon>Dikarya</taxon>
        <taxon>Ascomycota</taxon>
        <taxon>Pezizomycotina</taxon>
        <taxon>Dothideomycetes</taxon>
        <taxon>Dothideomycetidae</taxon>
        <taxon>Mycosphaerellales</taxon>
        <taxon>Teratosphaeriaceae</taxon>
        <taxon>Friedmanniomyces</taxon>
    </lineage>
</organism>
<dbReference type="PANTHER" id="PTHR23072">
    <property type="entry name" value="PHOSPHATIDYLINOSITOL GLYCAN-RELATED"/>
    <property type="match status" value="1"/>
</dbReference>
<feature type="transmembrane region" description="Helical" evidence="12">
    <location>
        <begin position="617"/>
        <end position="637"/>
    </location>
</feature>
<evidence type="ECO:0000256" key="11">
    <source>
        <dbReference type="ARBA" id="ARBA00023180"/>
    </source>
</evidence>
<feature type="domain" description="GPI ethanolamine phosphate transferase 2 C-terminal" evidence="13">
    <location>
        <begin position="495"/>
        <end position="985"/>
    </location>
</feature>
<evidence type="ECO:0000256" key="1">
    <source>
        <dbReference type="ARBA" id="ARBA00004477"/>
    </source>
</evidence>
<name>A0A4U0VAX9_9PEZI</name>
<comment type="caution">
    <text evidence="14">The sequence shown here is derived from an EMBL/GenBank/DDBJ whole genome shotgun (WGS) entry which is preliminary data.</text>
</comment>
<keyword evidence="6 12" id="KW-0808">Transferase</keyword>
<feature type="transmembrane region" description="Helical" evidence="12">
    <location>
        <begin position="503"/>
        <end position="525"/>
    </location>
</feature>
<reference evidence="14 15" key="1">
    <citation type="submission" date="2017-03" db="EMBL/GenBank/DDBJ databases">
        <title>Genomes of endolithic fungi from Antarctica.</title>
        <authorList>
            <person name="Coleine C."/>
            <person name="Masonjones S."/>
            <person name="Stajich J.E."/>
        </authorList>
    </citation>
    <scope>NUCLEOTIDE SEQUENCE [LARGE SCALE GENOMIC DNA]</scope>
    <source>
        <strain evidence="14 15">CCFEE 5311</strain>
    </source>
</reference>
<keyword evidence="10 12" id="KW-0472">Membrane</keyword>
<feature type="transmembrane region" description="Helical" evidence="12">
    <location>
        <begin position="958"/>
        <end position="983"/>
    </location>
</feature>
<evidence type="ECO:0000256" key="6">
    <source>
        <dbReference type="ARBA" id="ARBA00022679"/>
    </source>
</evidence>
<dbReference type="AlphaFoldDB" id="A0A4U0VAX9"/>
<feature type="transmembrane region" description="Helical" evidence="12">
    <location>
        <begin position="701"/>
        <end position="727"/>
    </location>
</feature>
<dbReference type="InterPro" id="IPR037674">
    <property type="entry name" value="PIG-G_N"/>
</dbReference>
<feature type="transmembrane region" description="Helical" evidence="12">
    <location>
        <begin position="532"/>
        <end position="551"/>
    </location>
</feature>
<feature type="transmembrane region" description="Helical" evidence="12">
    <location>
        <begin position="919"/>
        <end position="946"/>
    </location>
</feature>
<evidence type="ECO:0000256" key="3">
    <source>
        <dbReference type="ARBA" id="ARBA00005315"/>
    </source>
</evidence>
<comment type="function">
    <text evidence="12">Ethanolamine phosphate transferase involved in glycosylphosphatidylinositol-anchor biosynthesis. Transfers ethanolamine phosphate to the GPI second mannose.</text>
</comment>
<comment type="pathway">
    <text evidence="2 12">Glycolipid biosynthesis; glycosylphosphatidylinositol-anchor biosynthesis.</text>
</comment>
<keyword evidence="7 12" id="KW-0812">Transmembrane</keyword>
<evidence type="ECO:0000256" key="12">
    <source>
        <dbReference type="RuleBase" id="RU367106"/>
    </source>
</evidence>
<feature type="transmembrane region" description="Helical" evidence="12">
    <location>
        <begin position="649"/>
        <end position="672"/>
    </location>
</feature>
<sequence>MARVQRLVSLAAANGLLLIAIVVFAQGFFPVKKLLPGLAGLEEDGEGYGGGGEEEGEMGTGMGTEMGTGMGMRMGSGMGMGFGRPKAVFDRVIFLVVDALRSDFVYGFESGFGFTQSLIRAGTALPFTAHASPPTVTMPRIKALTTGSVPSFADLLFNLDESGGGSSSLATQDTWLAQIRARGGKLVFYGDDTWLRLFPAEAGFFARAEGTSSFFVSDFTEVDHNVTRHLPRELASSDWEGMILHFLGLDHIGHKTGPQGVNMLPKQREMDDIVKMIYEAMETETHLEDTLLVLAGDHGMNAGGNHGGSGPGETEPALVFASPKFGAMGKEGRGVYESPTTPREGTEFEYYRKVQQSDLVPSLAGLMGLPIPKNSLGVFVRELGGVWEGRGSGTAMLWGNAVQMLRIVEVTYGVQGFRALVESAKACLGVGGEASEIDGGCGEPAGDEEALTRYWARASSAVSGLDADGSADWATVDGYILDFLVAAQETLSNAASSYDIPRMVVGILLSASALTLAIISLPTLWPPSTAGVFFATASLLYGAMMFASSYVEEEQHFWYWLTPAWVLILTVRSVSRAEGSKRTKVRIVAAGAIILAVHRVAVRWNQTGQKHAGAPDIVHGFFPDYHMTMWVLVLWTYGRNCYTLARRTFLDILPIEAAVAAAVALTVPAIVFKLNFTQADAPELVQGLAVLIRRWTEPFSLILQAQVTFGLLALATVTTVVLAVGLAHGTSIGGKDGPAVNVTLAERLHYLLTLFLVTQSRTPNIPLFLGLELQLLALSVLLDACSASTEKRTSHRNASISSNELATTVLLCSHVYFFCMGGSNSISSVDLSNAYNGIADYNVAAVGLLLFTSNWTGPIWWCSAAVSLTFSKRVKAGEGAKPATNGKREWIDDERERLRRDAEAKPVSAIKDPATQDHWMVYVSSMTAFVAASLLAVMVACTALRTHLFIWTVFSPKYLYAMAWCVGWHIMVNAGLGSLLRWLGEMA</sequence>
<accession>A0A4U0VAX9</accession>
<evidence type="ECO:0000259" key="13">
    <source>
        <dbReference type="Pfam" id="PF19316"/>
    </source>
</evidence>
<proteinExistence type="inferred from homology"/>
<dbReference type="InterPro" id="IPR017850">
    <property type="entry name" value="Alkaline_phosphatase_core_sf"/>
</dbReference>
<evidence type="ECO:0000256" key="7">
    <source>
        <dbReference type="ARBA" id="ARBA00022692"/>
    </source>
</evidence>
<keyword evidence="9 12" id="KW-1133">Transmembrane helix</keyword>
<dbReference type="SUPFAM" id="SSF53649">
    <property type="entry name" value="Alkaline phosphatase-like"/>
    <property type="match status" value="1"/>
</dbReference>
<keyword evidence="11" id="KW-0325">Glycoprotein</keyword>
<evidence type="ECO:0000256" key="9">
    <source>
        <dbReference type="ARBA" id="ARBA00022989"/>
    </source>
</evidence>
<dbReference type="InterPro" id="IPR002591">
    <property type="entry name" value="Phosphodiest/P_Trfase"/>
</dbReference>
<evidence type="ECO:0000256" key="10">
    <source>
        <dbReference type="ARBA" id="ARBA00023136"/>
    </source>
</evidence>
<evidence type="ECO:0000313" key="14">
    <source>
        <dbReference type="EMBL" id="TKA46054.1"/>
    </source>
</evidence>
<protein>
    <recommendedName>
        <fullName evidence="4 12">GPI ethanolamine phosphate transferase 2</fullName>
    </recommendedName>
</protein>
<dbReference type="Pfam" id="PF19316">
    <property type="entry name" value="PIGO_PIGG"/>
    <property type="match status" value="1"/>
</dbReference>
<keyword evidence="5 12" id="KW-0337">GPI-anchor biosynthesis</keyword>
<feature type="transmembrane region" description="Helical" evidence="12">
    <location>
        <begin position="587"/>
        <end position="605"/>
    </location>
</feature>
<comment type="subcellular location">
    <subcellularLocation>
        <location evidence="1 12">Endoplasmic reticulum membrane</location>
        <topology evidence="1 12">Multi-pass membrane protein</topology>
    </subcellularLocation>
</comment>
<dbReference type="InterPro" id="IPR039527">
    <property type="entry name" value="PIGG/GPI7"/>
</dbReference>
<comment type="similarity">
    <text evidence="3 12">Belongs to the PIGG/PIGN/PIGO family. PIGG subfamily.</text>
</comment>
<dbReference type="CDD" id="cd16024">
    <property type="entry name" value="GPI_EPT_2"/>
    <property type="match status" value="1"/>
</dbReference>
<evidence type="ECO:0000256" key="2">
    <source>
        <dbReference type="ARBA" id="ARBA00004687"/>
    </source>
</evidence>
<evidence type="ECO:0000256" key="4">
    <source>
        <dbReference type="ARBA" id="ARBA00020830"/>
    </source>
</evidence>